<feature type="domain" description="FAD-binding" evidence="1">
    <location>
        <begin position="11"/>
        <end position="325"/>
    </location>
</feature>
<evidence type="ECO:0000313" key="3">
    <source>
        <dbReference type="Proteomes" id="UP000597444"/>
    </source>
</evidence>
<reference evidence="2" key="1">
    <citation type="submission" date="2020-10" db="EMBL/GenBank/DDBJ databases">
        <title>Taxonomic study of unclassified bacteria belonging to the class Ktedonobacteria.</title>
        <authorList>
            <person name="Yabe S."/>
            <person name="Wang C.M."/>
            <person name="Zheng Y."/>
            <person name="Sakai Y."/>
            <person name="Cavaletti L."/>
            <person name="Monciardini P."/>
            <person name="Donadio S."/>
        </authorList>
    </citation>
    <scope>NUCLEOTIDE SEQUENCE</scope>
    <source>
        <strain evidence="2">ID150040</strain>
    </source>
</reference>
<dbReference type="PRINTS" id="PR00420">
    <property type="entry name" value="RNGMNOXGNASE"/>
</dbReference>
<keyword evidence="3" id="KW-1185">Reference proteome</keyword>
<dbReference type="Gene3D" id="3.30.9.10">
    <property type="entry name" value="D-Amino Acid Oxidase, subunit A, domain 2"/>
    <property type="match status" value="1"/>
</dbReference>
<dbReference type="InterPro" id="IPR036188">
    <property type="entry name" value="FAD/NAD-bd_sf"/>
</dbReference>
<evidence type="ECO:0000313" key="2">
    <source>
        <dbReference type="EMBL" id="GHO97316.1"/>
    </source>
</evidence>
<dbReference type="GO" id="GO:0071949">
    <property type="term" value="F:FAD binding"/>
    <property type="evidence" value="ECO:0007669"/>
    <property type="project" value="InterPro"/>
</dbReference>
<protein>
    <submittedName>
        <fullName evidence="2">FAD-dependent oxidoreductase</fullName>
    </submittedName>
</protein>
<dbReference type="SUPFAM" id="SSF51905">
    <property type="entry name" value="FAD/NAD(P)-binding domain"/>
    <property type="match status" value="1"/>
</dbReference>
<gene>
    <name evidence="2" type="ORF">KSF_073640</name>
</gene>
<dbReference type="InterPro" id="IPR051704">
    <property type="entry name" value="FAD_aromatic-hydroxylase"/>
</dbReference>
<accession>A0A8J3IMI5</accession>
<dbReference type="InterPro" id="IPR002938">
    <property type="entry name" value="FAD-bd"/>
</dbReference>
<dbReference type="AlphaFoldDB" id="A0A8J3IMI5"/>
<dbReference type="Proteomes" id="UP000597444">
    <property type="component" value="Unassembled WGS sequence"/>
</dbReference>
<comment type="caution">
    <text evidence="2">The sequence shown here is derived from an EMBL/GenBank/DDBJ whole genome shotgun (WGS) entry which is preliminary data.</text>
</comment>
<dbReference type="PANTHER" id="PTHR46865:SF2">
    <property type="entry name" value="MONOOXYGENASE"/>
    <property type="match status" value="1"/>
</dbReference>
<organism evidence="2 3">
    <name type="scientific">Reticulibacter mediterranei</name>
    <dbReference type="NCBI Taxonomy" id="2778369"/>
    <lineage>
        <taxon>Bacteria</taxon>
        <taxon>Bacillati</taxon>
        <taxon>Chloroflexota</taxon>
        <taxon>Ktedonobacteria</taxon>
        <taxon>Ktedonobacterales</taxon>
        <taxon>Reticulibacteraceae</taxon>
        <taxon>Reticulibacter</taxon>
    </lineage>
</organism>
<dbReference type="PANTHER" id="PTHR46865">
    <property type="entry name" value="OXIDOREDUCTASE-RELATED"/>
    <property type="match status" value="1"/>
</dbReference>
<proteinExistence type="predicted"/>
<evidence type="ECO:0000259" key="1">
    <source>
        <dbReference type="Pfam" id="PF01494"/>
    </source>
</evidence>
<name>A0A8J3IMI5_9CHLR</name>
<dbReference type="Pfam" id="PF01494">
    <property type="entry name" value="FAD_binding_3"/>
    <property type="match status" value="1"/>
</dbReference>
<dbReference type="Gene3D" id="3.50.50.60">
    <property type="entry name" value="FAD/NAD(P)-binding domain"/>
    <property type="match status" value="1"/>
</dbReference>
<dbReference type="EMBL" id="BNJK01000001">
    <property type="protein sequence ID" value="GHO97316.1"/>
    <property type="molecule type" value="Genomic_DNA"/>
</dbReference>
<sequence length="402" mass="45034">MKDKNMKNKNILISGASIGGPALAYWLARYGFHPTVVEQAPALREGGYAIDIRGAARLVSERMGIMEAVREATTKARGMSYVNSANKVQANMTVDQLGGEGIVSEFEILRGDLSHILYAVTKDTTEYIFNDSITSLVQNEDGVRVTFRRSEPRTFDLVIGADGLHSNVRALTFGDESQFIRHLGYYVSIFTAANHMHLDHWQLVYNMPGKLAGIYSSRQNSEAKAMFYFTSPPLSYDRHNSQEQKEIVAKMFAGEGWEIPQLLKAMQDAPDFYFDSISLIQMPCWSKGRVSLVGDAGYCPSPLSGQGTNLALVGAYVLAGELKEASGDYRTAFARYEEVMREYVERNQKAAQEGGQWFVAPTRLMIWLRNLNIGMLPYLPWKGLIIKAIQQQYAITLKNYDL</sequence>